<evidence type="ECO:0000313" key="3">
    <source>
        <dbReference type="Proteomes" id="UP001138500"/>
    </source>
</evidence>
<keyword evidence="3" id="KW-1185">Reference proteome</keyword>
<feature type="region of interest" description="Disordered" evidence="1">
    <location>
        <begin position="1"/>
        <end position="132"/>
    </location>
</feature>
<evidence type="ECO:0000256" key="1">
    <source>
        <dbReference type="SAM" id="MobiDB-lite"/>
    </source>
</evidence>
<comment type="caution">
    <text evidence="2">The sequence shown here is derived from an EMBL/GenBank/DDBJ whole genome shotgun (WGS) entry which is preliminary data.</text>
</comment>
<organism evidence="2 3">
    <name type="scientific">Teratosphaeria destructans</name>
    <dbReference type="NCBI Taxonomy" id="418781"/>
    <lineage>
        <taxon>Eukaryota</taxon>
        <taxon>Fungi</taxon>
        <taxon>Dikarya</taxon>
        <taxon>Ascomycota</taxon>
        <taxon>Pezizomycotina</taxon>
        <taxon>Dothideomycetes</taxon>
        <taxon>Dothideomycetidae</taxon>
        <taxon>Mycosphaerellales</taxon>
        <taxon>Teratosphaeriaceae</taxon>
        <taxon>Teratosphaeria</taxon>
    </lineage>
</organism>
<reference evidence="2 3" key="2">
    <citation type="journal article" date="2021" name="Curr. Genet.">
        <title>Genetic response to nitrogen starvation in the aggressive Eucalyptus foliar pathogen Teratosphaeria destructans.</title>
        <authorList>
            <person name="Havenga M."/>
            <person name="Wingfield B.D."/>
            <person name="Wingfield M.J."/>
            <person name="Dreyer L.L."/>
            <person name="Roets F."/>
            <person name="Aylward J."/>
        </authorList>
    </citation>
    <scope>NUCLEOTIDE SEQUENCE [LARGE SCALE GENOMIC DNA]</scope>
    <source>
        <strain evidence="2">CMW44962</strain>
    </source>
</reference>
<reference evidence="2 3" key="1">
    <citation type="journal article" date="2018" name="IMA Fungus">
        <title>IMA Genome-F 10: Nine draft genome sequences of Claviceps purpurea s.lat., including C. arundinis, C. humidiphila, and C. cf. spartinae, pseudomolecules for the pitch canker pathogen Fusarium circinatum, draft genome of Davidsoniella eucalypti, Grosmannia galeiformis, Quambalaria eucalypti, and Teratosphaeria destructans.</title>
        <authorList>
            <person name="Wingfield B.D."/>
            <person name="Liu M."/>
            <person name="Nguyen H.D."/>
            <person name="Lane F.A."/>
            <person name="Morgan S.W."/>
            <person name="De Vos L."/>
            <person name="Wilken P.M."/>
            <person name="Duong T.A."/>
            <person name="Aylward J."/>
            <person name="Coetzee M.P."/>
            <person name="Dadej K."/>
            <person name="De Beer Z.W."/>
            <person name="Findlay W."/>
            <person name="Havenga M."/>
            <person name="Kolarik M."/>
            <person name="Menzies J.G."/>
            <person name="Naidoo K."/>
            <person name="Pochopski O."/>
            <person name="Shoukouhi P."/>
            <person name="Santana Q.C."/>
            <person name="Seifert K.A."/>
            <person name="Soal N."/>
            <person name="Steenkamp E.T."/>
            <person name="Tatham C.T."/>
            <person name="van der Nest M.A."/>
            <person name="Wingfield M.J."/>
        </authorList>
    </citation>
    <scope>NUCLEOTIDE SEQUENCE [LARGE SCALE GENOMIC DNA]</scope>
    <source>
        <strain evidence="2">CMW44962</strain>
    </source>
</reference>
<gene>
    <name evidence="2" type="ORF">Tdes44962_MAKER00013</name>
</gene>
<protein>
    <submittedName>
        <fullName evidence="2">Uncharacterized protein</fullName>
    </submittedName>
</protein>
<dbReference type="AlphaFoldDB" id="A0A9W7T2C0"/>
<dbReference type="OrthoDB" id="3940457at2759"/>
<name>A0A9W7T2C0_9PEZI</name>
<feature type="compositionally biased region" description="Polar residues" evidence="1">
    <location>
        <begin position="15"/>
        <end position="24"/>
    </location>
</feature>
<dbReference type="Proteomes" id="UP001138500">
    <property type="component" value="Unassembled WGS sequence"/>
</dbReference>
<accession>A0A9W7T2C0</accession>
<dbReference type="EMBL" id="RIBY02000001">
    <property type="protein sequence ID" value="KAH9845803.1"/>
    <property type="molecule type" value="Genomic_DNA"/>
</dbReference>
<sequence>MSNGVEQTAAVDGTGSAQRQQLSFINVGGPTDARTVKARREVRAEAARRSADQRRATIAKRYGSQSAARKAGKEPNDKKAARRHSTATTDKRSIKQAGDPPASAYPTRKPSRSAASAKTCGGSLPTPPREPMMLELEPTTLDIASKKDSSAEIDPVSESIARTCSASAHPLLRIAITNSPDTMAWSTHLVPASCFPEQDAILPVTSTDDLLIDALSLDHSMITPPLESPCLSTPTMTMPNATAGLIDVPRPSAPSISPPGSTLPAGLASLRERQLLPEDLLFTVAQTVYVSPEPHAVWMLHGVASALFAPHMSRGQIFGEDELSAHIAMHVRLAAGLLVDMAAPGVVGFLQHSITEQQQHVGLLDPGTMIGTVFDQILLWSLVIIWAAKGRASTQQSETMQQLVLIEGVDSAHALTAVMERFVCPQWLRPAVQDLWHELKSSLMWDEGITARPNMVPGMTWMP</sequence>
<proteinExistence type="predicted"/>
<evidence type="ECO:0000313" key="2">
    <source>
        <dbReference type="EMBL" id="KAH9845803.1"/>
    </source>
</evidence>
<feature type="compositionally biased region" description="Basic and acidic residues" evidence="1">
    <location>
        <begin position="34"/>
        <end position="55"/>
    </location>
</feature>